<keyword evidence="3" id="KW-1185">Reference proteome</keyword>
<accession>A0A919ULF8</accession>
<dbReference type="AlphaFoldDB" id="A0A919ULF8"/>
<feature type="transmembrane region" description="Helical" evidence="1">
    <location>
        <begin position="6"/>
        <end position="25"/>
    </location>
</feature>
<dbReference type="EMBL" id="BOOA01000034">
    <property type="protein sequence ID" value="GIH25939.1"/>
    <property type="molecule type" value="Genomic_DNA"/>
</dbReference>
<feature type="transmembrane region" description="Helical" evidence="1">
    <location>
        <begin position="96"/>
        <end position="114"/>
    </location>
</feature>
<evidence type="ECO:0000313" key="2">
    <source>
        <dbReference type="EMBL" id="GIH25939.1"/>
    </source>
</evidence>
<proteinExistence type="predicted"/>
<gene>
    <name evidence="2" type="ORF">Aph01nite_42490</name>
</gene>
<organism evidence="2 3">
    <name type="scientific">Acrocarpospora phusangensis</name>
    <dbReference type="NCBI Taxonomy" id="1070424"/>
    <lineage>
        <taxon>Bacteria</taxon>
        <taxon>Bacillati</taxon>
        <taxon>Actinomycetota</taxon>
        <taxon>Actinomycetes</taxon>
        <taxon>Streptosporangiales</taxon>
        <taxon>Streptosporangiaceae</taxon>
        <taxon>Acrocarpospora</taxon>
    </lineage>
</organism>
<sequence>MVAWVSQPVPGAVTAIVLIILSALASSRLLKVLLFGAAVGVLVLVATNLPAGETPGAGLVDGLTADGVTGWLRDPLVALVLAVVLAFIGTQSGWRLVKTVMFCAAVAAVCWTAVTYSSGFSAVAGAIATIVVWLIIALTVITVVLVIGVLVLAARSDGRSDRDLATFTHRAAAPIFADDPDDPEVARLLRVNDCFTRLSTLLEEAADFDDSDLSIRETIGAVTSFYFSGLRPLMPEIRTIHKELNAELAELGPRYARMSRARFYLPTRGEWRQLTAEEGLIFPYPVLRLLLLNRRWREVATITYKWLRTQHLIEDHLDLL</sequence>
<name>A0A919ULF8_9ACTN</name>
<keyword evidence="1" id="KW-0812">Transmembrane</keyword>
<feature type="transmembrane region" description="Helical" evidence="1">
    <location>
        <begin position="32"/>
        <end position="51"/>
    </location>
</feature>
<dbReference type="Proteomes" id="UP000640052">
    <property type="component" value="Unassembled WGS sequence"/>
</dbReference>
<keyword evidence="1" id="KW-0472">Membrane</keyword>
<evidence type="ECO:0000313" key="3">
    <source>
        <dbReference type="Proteomes" id="UP000640052"/>
    </source>
</evidence>
<comment type="caution">
    <text evidence="2">The sequence shown here is derived from an EMBL/GenBank/DDBJ whole genome shotgun (WGS) entry which is preliminary data.</text>
</comment>
<keyword evidence="1" id="KW-1133">Transmembrane helix</keyword>
<protein>
    <submittedName>
        <fullName evidence="2">Uncharacterized protein</fullName>
    </submittedName>
</protein>
<reference evidence="2" key="1">
    <citation type="submission" date="2021-01" db="EMBL/GenBank/DDBJ databases">
        <title>Whole genome shotgun sequence of Acrocarpospora phusangensis NBRC 108782.</title>
        <authorList>
            <person name="Komaki H."/>
            <person name="Tamura T."/>
        </authorList>
    </citation>
    <scope>NUCLEOTIDE SEQUENCE</scope>
    <source>
        <strain evidence="2">NBRC 108782</strain>
    </source>
</reference>
<evidence type="ECO:0000256" key="1">
    <source>
        <dbReference type="SAM" id="Phobius"/>
    </source>
</evidence>
<dbReference type="RefSeq" id="WP_204042634.1">
    <property type="nucleotide sequence ID" value="NZ_BOOA01000034.1"/>
</dbReference>
<feature type="transmembrane region" description="Helical" evidence="1">
    <location>
        <begin position="120"/>
        <end position="153"/>
    </location>
</feature>
<feature type="transmembrane region" description="Helical" evidence="1">
    <location>
        <begin position="71"/>
        <end position="89"/>
    </location>
</feature>